<dbReference type="PANTHER" id="PTHR43884">
    <property type="entry name" value="ACYL-COA DEHYDROGENASE"/>
    <property type="match status" value="1"/>
</dbReference>
<dbReference type="Gene3D" id="2.40.110.10">
    <property type="entry name" value="Butyryl-CoA Dehydrogenase, subunit A, domain 2"/>
    <property type="match status" value="1"/>
</dbReference>
<dbReference type="InterPro" id="IPR013107">
    <property type="entry name" value="Acyl-CoA_DH_C"/>
</dbReference>
<keyword evidence="1" id="KW-0560">Oxidoreductase</keyword>
<keyword evidence="4" id="KW-1185">Reference proteome</keyword>
<dbReference type="AlphaFoldDB" id="A0A8J7SQC8"/>
<dbReference type="Gene3D" id="1.10.540.10">
    <property type="entry name" value="Acyl-CoA dehydrogenase/oxidase, N-terminal domain"/>
    <property type="match status" value="1"/>
</dbReference>
<comment type="caution">
    <text evidence="3">The sequence shown here is derived from an EMBL/GenBank/DDBJ whole genome shotgun (WGS) entry which is preliminary data.</text>
</comment>
<gene>
    <name evidence="3" type="ORF">JI744_00955</name>
</gene>
<dbReference type="EMBL" id="JAESVP010000001">
    <property type="protein sequence ID" value="MBL4926661.1"/>
    <property type="molecule type" value="Genomic_DNA"/>
</dbReference>
<dbReference type="GO" id="GO:0006552">
    <property type="term" value="P:L-leucine catabolic process"/>
    <property type="evidence" value="ECO:0007669"/>
    <property type="project" value="TreeGrafter"/>
</dbReference>
<dbReference type="RefSeq" id="WP_202657425.1">
    <property type="nucleotide sequence ID" value="NZ_JAESVP010000001.1"/>
</dbReference>
<dbReference type="InterPro" id="IPR037069">
    <property type="entry name" value="AcylCoA_DH/ox_N_sf"/>
</dbReference>
<protein>
    <recommendedName>
        <fullName evidence="2">Acyl-CoA dehydrogenase C-terminal domain-containing protein</fullName>
    </recommendedName>
</protein>
<reference evidence="3" key="1">
    <citation type="submission" date="2021-01" db="EMBL/GenBank/DDBJ databases">
        <title>Genome seq and assembly of Tabrizicola sp. KVB23.</title>
        <authorList>
            <person name="Chhetri G."/>
        </authorList>
    </citation>
    <scope>NUCLEOTIDE SEQUENCE</scope>
    <source>
        <strain evidence="3">KVB23</strain>
    </source>
</reference>
<dbReference type="GO" id="GO:0008470">
    <property type="term" value="F:3-methylbutanoyl-CoA dehydrogenase activity"/>
    <property type="evidence" value="ECO:0007669"/>
    <property type="project" value="TreeGrafter"/>
</dbReference>
<sequence>MGRTERDWPLAARYAELKTHFQPIFDRIAEGAPAREATRALPHEQIGWLKAAGFGALRVPVDQGGSGVTIPDLFRLLIDLAEADSNIAQSLRGHFAFVEDILARPEAVAKPWFARFVAGEIVGNGWSEVGDVKLGERKTQLVPQGTDFALEGVKYYSTGAIFAEWIDVLATRSDDGTAVIAAVDTRQPSVQRSDDWTGFGQRTTGSGTTTFTTAPVAAAHVFPFETRFRYQTAFYQTVLNAVLAGSAAAAVRDAAAFLKARKRVYSSGTAPVAAQDPQLLQVIGRAHAFAEAARATTLAGAEAVQTAYEAQFLNDEAAEKAANIQAELASARAQSAAADLSLRATTDIFNALSASATDAGLAIDRHWRNARTAANHNPLIFKERILGDHVVNGTEPPFLWQIGTPDLPKTER</sequence>
<organism evidence="3 4">
    <name type="scientific">Fuscibacter oryzae</name>
    <dbReference type="NCBI Taxonomy" id="2803939"/>
    <lineage>
        <taxon>Bacteria</taxon>
        <taxon>Pseudomonadati</taxon>
        <taxon>Pseudomonadota</taxon>
        <taxon>Alphaproteobacteria</taxon>
        <taxon>Rhodobacterales</taxon>
        <taxon>Paracoccaceae</taxon>
        <taxon>Fuscibacter</taxon>
    </lineage>
</organism>
<evidence type="ECO:0000256" key="1">
    <source>
        <dbReference type="ARBA" id="ARBA00023002"/>
    </source>
</evidence>
<evidence type="ECO:0000259" key="2">
    <source>
        <dbReference type="Pfam" id="PF08028"/>
    </source>
</evidence>
<dbReference type="InterPro" id="IPR036250">
    <property type="entry name" value="AcylCo_DH-like_C"/>
</dbReference>
<dbReference type="GO" id="GO:0050660">
    <property type="term" value="F:flavin adenine dinucleotide binding"/>
    <property type="evidence" value="ECO:0007669"/>
    <property type="project" value="InterPro"/>
</dbReference>
<proteinExistence type="predicted"/>
<dbReference type="InterPro" id="IPR009100">
    <property type="entry name" value="AcylCoA_DH/oxidase_NM_dom_sf"/>
</dbReference>
<dbReference type="SUPFAM" id="SSF56645">
    <property type="entry name" value="Acyl-CoA dehydrogenase NM domain-like"/>
    <property type="match status" value="1"/>
</dbReference>
<dbReference type="PIRSF" id="PIRSF016578">
    <property type="entry name" value="HsaA"/>
    <property type="match status" value="1"/>
</dbReference>
<dbReference type="Pfam" id="PF08028">
    <property type="entry name" value="Acyl-CoA_dh_2"/>
    <property type="match status" value="1"/>
</dbReference>
<dbReference type="Proteomes" id="UP000619033">
    <property type="component" value="Unassembled WGS sequence"/>
</dbReference>
<dbReference type="PANTHER" id="PTHR43884:SF12">
    <property type="entry name" value="ISOVALERYL-COA DEHYDROGENASE, MITOCHONDRIAL-RELATED"/>
    <property type="match status" value="1"/>
</dbReference>
<dbReference type="InterPro" id="IPR046373">
    <property type="entry name" value="Acyl-CoA_Oxase/DH_mid-dom_sf"/>
</dbReference>
<accession>A0A8J7SQC8</accession>
<dbReference type="Gene3D" id="1.20.140.10">
    <property type="entry name" value="Butyryl-CoA Dehydrogenase, subunit A, domain 3"/>
    <property type="match status" value="1"/>
</dbReference>
<name>A0A8J7SQC8_9RHOB</name>
<evidence type="ECO:0000313" key="3">
    <source>
        <dbReference type="EMBL" id="MBL4926661.1"/>
    </source>
</evidence>
<dbReference type="SUPFAM" id="SSF47203">
    <property type="entry name" value="Acyl-CoA dehydrogenase C-terminal domain-like"/>
    <property type="match status" value="1"/>
</dbReference>
<feature type="domain" description="Acyl-CoA dehydrogenase C-terminal" evidence="2">
    <location>
        <begin position="240"/>
        <end position="377"/>
    </location>
</feature>
<evidence type="ECO:0000313" key="4">
    <source>
        <dbReference type="Proteomes" id="UP000619033"/>
    </source>
</evidence>